<accession>A0A0C3GI67</accession>
<keyword evidence="2" id="KW-1185">Reference proteome</keyword>
<dbReference type="HOGENOM" id="CLU_3107166_0_0_1"/>
<proteinExistence type="predicted"/>
<organism evidence="1 2">
    <name type="scientific">Piloderma croceum (strain F 1598)</name>
    <dbReference type="NCBI Taxonomy" id="765440"/>
    <lineage>
        <taxon>Eukaryota</taxon>
        <taxon>Fungi</taxon>
        <taxon>Dikarya</taxon>
        <taxon>Basidiomycota</taxon>
        <taxon>Agaricomycotina</taxon>
        <taxon>Agaricomycetes</taxon>
        <taxon>Agaricomycetidae</taxon>
        <taxon>Atheliales</taxon>
        <taxon>Atheliaceae</taxon>
        <taxon>Piloderma</taxon>
    </lineage>
</organism>
<reference evidence="2" key="2">
    <citation type="submission" date="2015-01" db="EMBL/GenBank/DDBJ databases">
        <title>Evolutionary Origins and Diversification of the Mycorrhizal Mutualists.</title>
        <authorList>
            <consortium name="DOE Joint Genome Institute"/>
            <consortium name="Mycorrhizal Genomics Consortium"/>
            <person name="Kohler A."/>
            <person name="Kuo A."/>
            <person name="Nagy L.G."/>
            <person name="Floudas D."/>
            <person name="Copeland A."/>
            <person name="Barry K.W."/>
            <person name="Cichocki N."/>
            <person name="Veneault-Fourrey C."/>
            <person name="LaButti K."/>
            <person name="Lindquist E.A."/>
            <person name="Lipzen A."/>
            <person name="Lundell T."/>
            <person name="Morin E."/>
            <person name="Murat C."/>
            <person name="Riley R."/>
            <person name="Ohm R."/>
            <person name="Sun H."/>
            <person name="Tunlid A."/>
            <person name="Henrissat B."/>
            <person name="Grigoriev I.V."/>
            <person name="Hibbett D.S."/>
            <person name="Martin F."/>
        </authorList>
    </citation>
    <scope>NUCLEOTIDE SEQUENCE [LARGE SCALE GENOMIC DNA]</scope>
    <source>
        <strain evidence="2">F 1598</strain>
    </source>
</reference>
<name>A0A0C3GI67_PILCF</name>
<gene>
    <name evidence="1" type="ORF">PILCRDRAFT_810616</name>
</gene>
<reference evidence="1 2" key="1">
    <citation type="submission" date="2014-04" db="EMBL/GenBank/DDBJ databases">
        <authorList>
            <consortium name="DOE Joint Genome Institute"/>
            <person name="Kuo A."/>
            <person name="Tarkka M."/>
            <person name="Buscot F."/>
            <person name="Kohler A."/>
            <person name="Nagy L.G."/>
            <person name="Floudas D."/>
            <person name="Copeland A."/>
            <person name="Barry K.W."/>
            <person name="Cichocki N."/>
            <person name="Veneault-Fourrey C."/>
            <person name="LaButti K."/>
            <person name="Lindquist E.A."/>
            <person name="Lipzen A."/>
            <person name="Lundell T."/>
            <person name="Morin E."/>
            <person name="Murat C."/>
            <person name="Sun H."/>
            <person name="Tunlid A."/>
            <person name="Henrissat B."/>
            <person name="Grigoriev I.V."/>
            <person name="Hibbett D.S."/>
            <person name="Martin F."/>
            <person name="Nordberg H.P."/>
            <person name="Cantor M.N."/>
            <person name="Hua S.X."/>
        </authorList>
    </citation>
    <scope>NUCLEOTIDE SEQUENCE [LARGE SCALE GENOMIC DNA]</scope>
    <source>
        <strain evidence="1 2">F 1598</strain>
    </source>
</reference>
<dbReference type="AlphaFoldDB" id="A0A0C3GI67"/>
<dbReference type="EMBL" id="KN832971">
    <property type="protein sequence ID" value="KIM91344.1"/>
    <property type="molecule type" value="Genomic_DNA"/>
</dbReference>
<evidence type="ECO:0000313" key="2">
    <source>
        <dbReference type="Proteomes" id="UP000054166"/>
    </source>
</evidence>
<dbReference type="InParanoid" id="A0A0C3GI67"/>
<protein>
    <submittedName>
        <fullName evidence="1">Uncharacterized protein</fullName>
    </submittedName>
</protein>
<dbReference type="Proteomes" id="UP000054166">
    <property type="component" value="Unassembled WGS sequence"/>
</dbReference>
<sequence length="51" mass="5824">MLAFHLPAVQKRVQGEMVRTKLGTENKLLLKDMDVRVLDVGEGITLQWNQC</sequence>
<evidence type="ECO:0000313" key="1">
    <source>
        <dbReference type="EMBL" id="KIM91344.1"/>
    </source>
</evidence>